<dbReference type="PANTHER" id="PTHR39201">
    <property type="entry name" value="EXPORTED PROTEIN-RELATED"/>
    <property type="match status" value="1"/>
</dbReference>
<gene>
    <name evidence="2" type="ORF">SDC9_94672</name>
</gene>
<dbReference type="InterPro" id="IPR029039">
    <property type="entry name" value="Flavoprotein-like_sf"/>
</dbReference>
<name>A0A645A6P6_9ZZZZ</name>
<dbReference type="Pfam" id="PF12682">
    <property type="entry name" value="Flavodoxin_4"/>
    <property type="match status" value="1"/>
</dbReference>
<accession>A0A645A6P6</accession>
<evidence type="ECO:0000313" key="2">
    <source>
        <dbReference type="EMBL" id="MPM47951.1"/>
    </source>
</evidence>
<comment type="caution">
    <text evidence="2">The sequence shown here is derived from an EMBL/GenBank/DDBJ whole genome shotgun (WGS) entry which is preliminary data.</text>
</comment>
<dbReference type="EMBL" id="VSSQ01011892">
    <property type="protein sequence ID" value="MPM47951.1"/>
    <property type="molecule type" value="Genomic_DNA"/>
</dbReference>
<feature type="domain" description="Flavodoxin-like" evidence="1">
    <location>
        <begin position="26"/>
        <end position="155"/>
    </location>
</feature>
<dbReference type="GO" id="GO:0010181">
    <property type="term" value="F:FMN binding"/>
    <property type="evidence" value="ECO:0007669"/>
    <property type="project" value="InterPro"/>
</dbReference>
<protein>
    <recommendedName>
        <fullName evidence="1">Flavodoxin-like domain-containing protein</fullName>
    </recommendedName>
</protein>
<reference evidence="2" key="1">
    <citation type="submission" date="2019-08" db="EMBL/GenBank/DDBJ databases">
        <authorList>
            <person name="Kucharzyk K."/>
            <person name="Murdoch R.W."/>
            <person name="Higgins S."/>
            <person name="Loffler F."/>
        </authorList>
    </citation>
    <scope>NUCLEOTIDE SEQUENCE</scope>
</reference>
<dbReference type="AlphaFoldDB" id="A0A645A6P6"/>
<organism evidence="2">
    <name type="scientific">bioreactor metagenome</name>
    <dbReference type="NCBI Taxonomy" id="1076179"/>
    <lineage>
        <taxon>unclassified sequences</taxon>
        <taxon>metagenomes</taxon>
        <taxon>ecological metagenomes</taxon>
    </lineage>
</organism>
<evidence type="ECO:0000259" key="1">
    <source>
        <dbReference type="Pfam" id="PF12682"/>
    </source>
</evidence>
<sequence>MKKILIAYYSRRGLNYVNGSIVNLKEGNTEVIARKIADQLEADVFQIDTVKSYPLDYMETTEVSKQELRANVRPELTAKVEQMDDYDVIILGYPNWWGTMPMAVFHFLEQYDFAGKTIVPYCTHEGSKMGHSVADIKKLCLDANVTMGVAIHGATAVYANKEVEQIVKLANQINI</sequence>
<dbReference type="PANTHER" id="PTHR39201:SF1">
    <property type="entry name" value="FLAVODOXIN-LIKE DOMAIN-CONTAINING PROTEIN"/>
    <property type="match status" value="1"/>
</dbReference>
<dbReference type="Gene3D" id="3.40.50.360">
    <property type="match status" value="1"/>
</dbReference>
<dbReference type="SUPFAM" id="SSF52218">
    <property type="entry name" value="Flavoproteins"/>
    <property type="match status" value="1"/>
</dbReference>
<dbReference type="InterPro" id="IPR008254">
    <property type="entry name" value="Flavodoxin/NO_synth"/>
</dbReference>
<proteinExistence type="predicted"/>